<proteinExistence type="predicted"/>
<dbReference type="NCBIfam" id="TIGR04398">
    <property type="entry name" value="SLAP_DUP"/>
    <property type="match status" value="1"/>
</dbReference>
<protein>
    <submittedName>
        <fullName evidence="1">SLAP domain-containing protein</fullName>
    </submittedName>
</protein>
<gene>
    <name evidence="1" type="ORF">FPQ13_03910</name>
</gene>
<dbReference type="Proteomes" id="UP000316425">
    <property type="component" value="Unassembled WGS sequence"/>
</dbReference>
<accession>A0A556PPU1</accession>
<evidence type="ECO:0000313" key="2">
    <source>
        <dbReference type="Proteomes" id="UP000316425"/>
    </source>
</evidence>
<dbReference type="AlphaFoldDB" id="A0A556PPU1"/>
<keyword evidence="2" id="KW-1185">Reference proteome</keyword>
<organism evidence="1 2">
    <name type="scientific">Allobacillus salarius</name>
    <dbReference type="NCBI Taxonomy" id="1955272"/>
    <lineage>
        <taxon>Bacteria</taxon>
        <taxon>Bacillati</taxon>
        <taxon>Bacillota</taxon>
        <taxon>Bacilli</taxon>
        <taxon>Bacillales</taxon>
        <taxon>Bacillaceae</taxon>
        <taxon>Allobacillus</taxon>
    </lineage>
</organism>
<sequence length="143" mass="16111">MKVILSIAVGGNKVQQLLYHSAWNKQVDSTLDQQIQKAYIQTRDDEDQVIVPLRQAVNHKGDYLLTVLLHNRKQQTLNLSTVHLSVSSPNFKANQQQFSSAEWSIAPMTSAPWTFIFSQANYSGELTDDVSNLTIDITSFESN</sequence>
<name>A0A556PPU1_9BACI</name>
<dbReference type="OrthoDB" id="1907642at2"/>
<dbReference type="InterPro" id="IPR030910">
    <property type="entry name" value="SLAP_dom"/>
</dbReference>
<comment type="caution">
    <text evidence="1">The sequence shown here is derived from an EMBL/GenBank/DDBJ whole genome shotgun (WGS) entry which is preliminary data.</text>
</comment>
<evidence type="ECO:0000313" key="1">
    <source>
        <dbReference type="EMBL" id="TSJ66411.1"/>
    </source>
</evidence>
<dbReference type="EMBL" id="VMHE01000004">
    <property type="protein sequence ID" value="TSJ66411.1"/>
    <property type="molecule type" value="Genomic_DNA"/>
</dbReference>
<reference evidence="1 2" key="1">
    <citation type="submission" date="2019-07" db="EMBL/GenBank/DDBJ databases">
        <title>Allobacillus sp. nov. SKP isolated from shrimp paste of Euphausiacea.</title>
        <authorList>
            <person name="Kanchanasin P."/>
            <person name="Tanasupawat S."/>
            <person name="Shi W."/>
            <person name="Wu L."/>
            <person name="Ma J."/>
        </authorList>
    </citation>
    <scope>NUCLEOTIDE SEQUENCE [LARGE SCALE GENOMIC DNA]</scope>
    <source>
        <strain evidence="1 2">SKP4-8</strain>
    </source>
</reference>